<dbReference type="eggNOG" id="arCOG05947">
    <property type="taxonomic scope" value="Archaea"/>
</dbReference>
<dbReference type="Proteomes" id="UP000003980">
    <property type="component" value="Unassembled WGS sequence"/>
</dbReference>
<dbReference type="HOGENOM" id="CLU_1340783_0_0_2"/>
<evidence type="ECO:0000313" key="1">
    <source>
        <dbReference type="EMBL" id="EHP70499.1"/>
    </source>
</evidence>
<keyword evidence="2" id="KW-1185">Reference proteome</keyword>
<dbReference type="STRING" id="671065.MetMK1DRAFT_00010020"/>
<dbReference type="OrthoDB" id="33740at2157"/>
<gene>
    <name evidence="1" type="ORF">MetMK1DRAFT_00010020</name>
</gene>
<dbReference type="EMBL" id="JH597761">
    <property type="protein sequence ID" value="EHP70499.1"/>
    <property type="molecule type" value="Genomic_DNA"/>
</dbReference>
<proteinExistence type="predicted"/>
<reference evidence="1 2" key="1">
    <citation type="submission" date="2012-01" db="EMBL/GenBank/DDBJ databases">
        <title>Improved High-Quality Draft sequence of Metallosphaera yellowstonensis MK1.</title>
        <authorList>
            <consortium name="US DOE Joint Genome Institute"/>
            <person name="Lucas S."/>
            <person name="Han J."/>
            <person name="Cheng J.-F."/>
            <person name="Goodwin L."/>
            <person name="Pitluck S."/>
            <person name="Peters L."/>
            <person name="Teshima H."/>
            <person name="Detter J.C."/>
            <person name="Han C."/>
            <person name="Tapia R."/>
            <person name="Land M."/>
            <person name="Hauser L."/>
            <person name="Kyrpides N."/>
            <person name="Kozubal M."/>
            <person name="Macur R.E."/>
            <person name="Jay Z."/>
            <person name="Inskeep W."/>
            <person name="Woyke T."/>
        </authorList>
    </citation>
    <scope>NUCLEOTIDE SEQUENCE [LARGE SCALE GENOMIC DNA]</scope>
    <source>
        <strain evidence="1 2">MK1</strain>
    </source>
</reference>
<name>H2C2M8_9CREN</name>
<dbReference type="AlphaFoldDB" id="H2C2M8"/>
<dbReference type="RefSeq" id="WP_009071253.1">
    <property type="nucleotide sequence ID" value="NZ_JH597761.1"/>
</dbReference>
<sequence length="200" mass="22516">MKLNVSWVEIPSEVIPHTNRDSDGDLDVIAVGVAEAFEREGVSEVVEIDPGKVVMAGILTSRMVEDPFLYLDSKRWGGKYFSGDVSASLAEVMAFALLEAKFGVKLTEVLPMRHVKYLGFTPDGVVDAKLYPKLISFLGGKGALYINTRGTMRWSPSWIIRNLRRDLIQVEKVRYPDAYAMLMYLVRERGWRMMVGVVKP</sequence>
<organism evidence="1 2">
    <name type="scientific">Metallosphaera yellowstonensis MK1</name>
    <dbReference type="NCBI Taxonomy" id="671065"/>
    <lineage>
        <taxon>Archaea</taxon>
        <taxon>Thermoproteota</taxon>
        <taxon>Thermoprotei</taxon>
        <taxon>Sulfolobales</taxon>
        <taxon>Sulfolobaceae</taxon>
        <taxon>Metallosphaera</taxon>
    </lineage>
</organism>
<protein>
    <submittedName>
        <fullName evidence="1">Uncharacterized protein</fullName>
    </submittedName>
</protein>
<accession>H2C2M8</accession>
<evidence type="ECO:0000313" key="2">
    <source>
        <dbReference type="Proteomes" id="UP000003980"/>
    </source>
</evidence>